<keyword evidence="4" id="KW-1185">Reference proteome</keyword>
<reference evidence="3 4" key="1">
    <citation type="journal article" date="2024" name="Nat. Commun.">
        <title>Phylogenomics reveals the evolutionary origins of lichenization in chlorophyte algae.</title>
        <authorList>
            <person name="Puginier C."/>
            <person name="Libourel C."/>
            <person name="Otte J."/>
            <person name="Skaloud P."/>
            <person name="Haon M."/>
            <person name="Grisel S."/>
            <person name="Petersen M."/>
            <person name="Berrin J.G."/>
            <person name="Delaux P.M."/>
            <person name="Dal Grande F."/>
            <person name="Keller J."/>
        </authorList>
    </citation>
    <scope>NUCLEOTIDE SEQUENCE [LARGE SCALE GENOMIC DNA]</scope>
    <source>
        <strain evidence="3 4">SAG 216-7</strain>
    </source>
</reference>
<dbReference type="PANTHER" id="PTHR12480">
    <property type="entry name" value="ARGININE DEMETHYLASE AND LYSYL-HYDROXYLASE JMJD"/>
    <property type="match status" value="1"/>
</dbReference>
<dbReference type="PANTHER" id="PTHR12480:SF35">
    <property type="entry name" value="TRANSCRIPTION FACTOR JUMONJI, JMJC DOMAIN-CONTAINING PROTEIN"/>
    <property type="match status" value="1"/>
</dbReference>
<feature type="domain" description="JmjC" evidence="2">
    <location>
        <begin position="173"/>
        <end position="334"/>
    </location>
</feature>
<dbReference type="Proteomes" id="UP001491310">
    <property type="component" value="Unassembled WGS sequence"/>
</dbReference>
<protein>
    <recommendedName>
        <fullName evidence="2">JmjC domain-containing protein</fullName>
    </recommendedName>
</protein>
<comment type="caution">
    <text evidence="3">The sequence shown here is derived from an EMBL/GenBank/DDBJ whole genome shotgun (WGS) entry which is preliminary data.</text>
</comment>
<dbReference type="Pfam" id="PF13621">
    <property type="entry name" value="Cupin_8"/>
    <property type="match status" value="1"/>
</dbReference>
<evidence type="ECO:0000313" key="4">
    <source>
        <dbReference type="Proteomes" id="UP001491310"/>
    </source>
</evidence>
<dbReference type="InterPro" id="IPR003347">
    <property type="entry name" value="JmjC_dom"/>
</dbReference>
<dbReference type="SUPFAM" id="SSF51197">
    <property type="entry name" value="Clavaminate synthase-like"/>
    <property type="match status" value="1"/>
</dbReference>
<dbReference type="EMBL" id="JALJOT010000005">
    <property type="protein sequence ID" value="KAK9914847.1"/>
    <property type="molecule type" value="Genomic_DNA"/>
</dbReference>
<dbReference type="Gene3D" id="2.60.120.650">
    <property type="entry name" value="Cupin"/>
    <property type="match status" value="1"/>
</dbReference>
<accession>A0ABR2YSZ7</accession>
<evidence type="ECO:0000313" key="3">
    <source>
        <dbReference type="EMBL" id="KAK9914847.1"/>
    </source>
</evidence>
<gene>
    <name evidence="3" type="ORF">WJX75_001256</name>
</gene>
<proteinExistence type="inferred from homology"/>
<evidence type="ECO:0000256" key="1">
    <source>
        <dbReference type="ARBA" id="ARBA00006801"/>
    </source>
</evidence>
<dbReference type="InterPro" id="IPR050910">
    <property type="entry name" value="JMJD6_ArgDemeth/LysHydrox"/>
</dbReference>
<dbReference type="InterPro" id="IPR041667">
    <property type="entry name" value="Cupin_8"/>
</dbReference>
<dbReference type="PROSITE" id="PS51184">
    <property type="entry name" value="JMJC"/>
    <property type="match status" value="1"/>
</dbReference>
<sequence>MRVICLEEPLWMSLCLANVKGNLTFKGSWRATAISDTAGSRANLPLLGLPMPVPGFSCDFLYRRWCRCHMAVHCFFPDQETLTRVDGHAFTKKTFAAGFLHPHQPVMLMGLQSDWPASTAWQASSLRERFGDKHFDITAPSGRVSMTMSDYLDFSERQCDEDPLYLFDAHFDSKVPEMLDDYNVPDIFPQDLFSIMGEMRPSFRWFVMGPARSGASWHIDPLCTSAWNALVSGTKRWALYPPDRTPPGVHVWADEKNDVHWDGPSSLTWFLEVYPTLRAEERPLEIIQRPGEVIFVPGGWWHLVLNLEASIAVTQNFASDESLEKVMSSLAYGSAAEVSGEPQVGQLGSARRGFLRNGILAPFLRHLAAATQPPHYQDETQISAHTALKLAEEYAAHKTWLTLLERAVSASGIEASCNGTQLPIAGGSCVVFNVSSYIYKFLAKGVEVGRARAWAEASASACLQRHRRLLTKCAPGVIALGSVDPRDLDAAGLGDAVQLIDFGDAGHGDPLYDLVLLLVEALRCEQPLWEACLSAALQEHGERPWWLCARGEVALSRVAMTYTLLHEQDLASAMFAAIPDLWRLHSLHGVEQAVFGRLDHL</sequence>
<name>A0ABR2YSZ7_9CHLO</name>
<comment type="similarity">
    <text evidence="1">Belongs to the JARID1 histone demethylase family.</text>
</comment>
<organism evidence="3 4">
    <name type="scientific">Coccomyxa subellipsoidea</name>
    <dbReference type="NCBI Taxonomy" id="248742"/>
    <lineage>
        <taxon>Eukaryota</taxon>
        <taxon>Viridiplantae</taxon>
        <taxon>Chlorophyta</taxon>
        <taxon>core chlorophytes</taxon>
        <taxon>Trebouxiophyceae</taxon>
        <taxon>Trebouxiophyceae incertae sedis</taxon>
        <taxon>Coccomyxaceae</taxon>
        <taxon>Coccomyxa</taxon>
    </lineage>
</organism>
<evidence type="ECO:0000259" key="2">
    <source>
        <dbReference type="PROSITE" id="PS51184"/>
    </source>
</evidence>
<dbReference type="SMART" id="SM00558">
    <property type="entry name" value="JmjC"/>
    <property type="match status" value="1"/>
</dbReference>